<keyword evidence="2" id="KW-1185">Reference proteome</keyword>
<accession>A0A3M7QBU9</accession>
<evidence type="ECO:0000313" key="2">
    <source>
        <dbReference type="Proteomes" id="UP000276133"/>
    </source>
</evidence>
<dbReference type="AlphaFoldDB" id="A0A3M7QBU9"/>
<sequence length="82" mass="9924">MSLYYFFKVEIVLNFKKKSTQVIPNSVRIYYSPKLVSNLFISFNSIFNEKLEIIENERKNKFFQSNYLTCHIILYNFIPEKP</sequence>
<evidence type="ECO:0000313" key="1">
    <source>
        <dbReference type="EMBL" id="RNA08634.1"/>
    </source>
</evidence>
<dbReference type="EMBL" id="REGN01006680">
    <property type="protein sequence ID" value="RNA08634.1"/>
    <property type="molecule type" value="Genomic_DNA"/>
</dbReference>
<dbReference type="Proteomes" id="UP000276133">
    <property type="component" value="Unassembled WGS sequence"/>
</dbReference>
<proteinExistence type="predicted"/>
<gene>
    <name evidence="1" type="ORF">BpHYR1_046901</name>
</gene>
<protein>
    <submittedName>
        <fullName evidence="1">Uncharacterized protein</fullName>
    </submittedName>
</protein>
<reference evidence="1 2" key="1">
    <citation type="journal article" date="2018" name="Sci. Rep.">
        <title>Genomic signatures of local adaptation to the degree of environmental predictability in rotifers.</title>
        <authorList>
            <person name="Franch-Gras L."/>
            <person name="Hahn C."/>
            <person name="Garcia-Roger E.M."/>
            <person name="Carmona M.J."/>
            <person name="Serra M."/>
            <person name="Gomez A."/>
        </authorList>
    </citation>
    <scope>NUCLEOTIDE SEQUENCE [LARGE SCALE GENOMIC DNA]</scope>
    <source>
        <strain evidence="1">HYR1</strain>
    </source>
</reference>
<name>A0A3M7QBU9_BRAPC</name>
<organism evidence="1 2">
    <name type="scientific">Brachionus plicatilis</name>
    <name type="common">Marine rotifer</name>
    <name type="synonym">Brachionus muelleri</name>
    <dbReference type="NCBI Taxonomy" id="10195"/>
    <lineage>
        <taxon>Eukaryota</taxon>
        <taxon>Metazoa</taxon>
        <taxon>Spiralia</taxon>
        <taxon>Gnathifera</taxon>
        <taxon>Rotifera</taxon>
        <taxon>Eurotatoria</taxon>
        <taxon>Monogononta</taxon>
        <taxon>Pseudotrocha</taxon>
        <taxon>Ploima</taxon>
        <taxon>Brachionidae</taxon>
        <taxon>Brachionus</taxon>
    </lineage>
</organism>
<comment type="caution">
    <text evidence="1">The sequence shown here is derived from an EMBL/GenBank/DDBJ whole genome shotgun (WGS) entry which is preliminary data.</text>
</comment>